<dbReference type="STRING" id="265072.Mfla_2694"/>
<dbReference type="OrthoDB" id="2081253at2"/>
<evidence type="ECO:0000313" key="2">
    <source>
        <dbReference type="Proteomes" id="UP000002440"/>
    </source>
</evidence>
<organism evidence="1 2">
    <name type="scientific">Methylobacillus flagellatus (strain ATCC 51484 / DSM 6875 / VKM B-1610 / KT)</name>
    <dbReference type="NCBI Taxonomy" id="265072"/>
    <lineage>
        <taxon>Bacteria</taxon>
        <taxon>Pseudomonadati</taxon>
        <taxon>Pseudomonadota</taxon>
        <taxon>Betaproteobacteria</taxon>
        <taxon>Nitrosomonadales</taxon>
        <taxon>Methylophilaceae</taxon>
        <taxon>Methylobacillus</taxon>
    </lineage>
</organism>
<name>Q1GXT0_METFK</name>
<evidence type="ECO:0000313" key="1">
    <source>
        <dbReference type="EMBL" id="ABE50957.1"/>
    </source>
</evidence>
<dbReference type="HOGENOM" id="CLU_1608911_0_0_4"/>
<gene>
    <name evidence="1" type="ordered locus">Mfla_2694</name>
</gene>
<protein>
    <submittedName>
        <fullName evidence="1">Uncharacterized protein</fullName>
    </submittedName>
</protein>
<accession>Q1GXT0</accession>
<reference evidence="1 2" key="1">
    <citation type="submission" date="2006-03" db="EMBL/GenBank/DDBJ databases">
        <title>Complete sequence of Methylobacillus flagellatus KT.</title>
        <authorList>
            <consortium name="US DOE Joint Genome Institute"/>
            <person name="Copeland A."/>
            <person name="Lucas S."/>
            <person name="Lapidus A."/>
            <person name="Barry K."/>
            <person name="Detter J.C."/>
            <person name="Glavina del Rio T."/>
            <person name="Hammon N."/>
            <person name="Israni S."/>
            <person name="Dalin E."/>
            <person name="Tice H."/>
            <person name="Pitluck S."/>
            <person name="Brettin T."/>
            <person name="Bruce D."/>
            <person name="Han C."/>
            <person name="Tapia R."/>
            <person name="Saunders E."/>
            <person name="Gilna P."/>
            <person name="Schmutz J."/>
            <person name="Larimer F."/>
            <person name="Land M."/>
            <person name="Kyrpides N."/>
            <person name="Anderson I."/>
            <person name="Richardson P."/>
        </authorList>
    </citation>
    <scope>NUCLEOTIDE SEQUENCE [LARGE SCALE GENOMIC DNA]</scope>
    <source>
        <strain evidence="2">KT / ATCC 51484 / DSM 6875</strain>
    </source>
</reference>
<dbReference type="RefSeq" id="WP_011480910.1">
    <property type="nucleotide sequence ID" value="NC_007947.1"/>
</dbReference>
<dbReference type="EMBL" id="CP000284">
    <property type="protein sequence ID" value="ABE50957.1"/>
    <property type="molecule type" value="Genomic_DNA"/>
</dbReference>
<proteinExistence type="predicted"/>
<sequence length="165" mass="17934">MAYRFESANQQELARVWQAAPSQVQPVIETWLRSVQMHMEGEVKQLTPVRDGTLRNSIAALPLETHAMGVTAVIGVDPDAKSALGTSLNYAIPVELGTKPHDIKPKNKRALVFTIAGRQVFAGAVKHPGTKGAFMFSRAFDANVGKIQDDLNDLVRSIGMQLGVL</sequence>
<keyword evidence="2" id="KW-1185">Reference proteome</keyword>
<dbReference type="Proteomes" id="UP000002440">
    <property type="component" value="Chromosome"/>
</dbReference>
<dbReference type="AlphaFoldDB" id="Q1GXT0"/>
<dbReference type="KEGG" id="mfa:Mfla_2694"/>